<dbReference type="Proteomes" id="UP000004371">
    <property type="component" value="Unassembled WGS sequence"/>
</dbReference>
<dbReference type="GO" id="GO:0046872">
    <property type="term" value="F:metal ion binding"/>
    <property type="evidence" value="ECO:0007669"/>
    <property type="project" value="UniProtKB-KW"/>
</dbReference>
<dbReference type="EMBL" id="AEVS01000071">
    <property type="protein sequence ID" value="EGA65513.1"/>
    <property type="molecule type" value="Genomic_DNA"/>
</dbReference>
<name>E8LVC8_9VIBR</name>
<accession>E8LVC8</accession>
<dbReference type="InterPro" id="IPR032466">
    <property type="entry name" value="Metal_Hydrolase"/>
</dbReference>
<keyword evidence="2 4" id="KW-0378">Hydrolase</keyword>
<dbReference type="GO" id="GO:0004131">
    <property type="term" value="F:cytosine deaminase activity"/>
    <property type="evidence" value="ECO:0007669"/>
    <property type="project" value="UniProtKB-EC"/>
</dbReference>
<dbReference type="Gene3D" id="2.30.40.10">
    <property type="entry name" value="Urease, subunit C, domain 1"/>
    <property type="match status" value="1"/>
</dbReference>
<evidence type="ECO:0000313" key="5">
    <source>
        <dbReference type="Proteomes" id="UP000004371"/>
    </source>
</evidence>
<dbReference type="InterPro" id="IPR052349">
    <property type="entry name" value="Metallo-hydrolase_Enzymes"/>
</dbReference>
<dbReference type="NCBIfam" id="NF005748">
    <property type="entry name" value="PRK07572.1"/>
    <property type="match status" value="1"/>
</dbReference>
<comment type="caution">
    <text evidence="4">The sequence shown here is derived from an EMBL/GenBank/DDBJ whole genome shotgun (WGS) entry which is preliminary data.</text>
</comment>
<evidence type="ECO:0000256" key="1">
    <source>
        <dbReference type="ARBA" id="ARBA00022723"/>
    </source>
</evidence>
<keyword evidence="1" id="KW-0479">Metal-binding</keyword>
<dbReference type="GO" id="GO:0035888">
    <property type="term" value="F:isoguanine deaminase activity"/>
    <property type="evidence" value="ECO:0007669"/>
    <property type="project" value="TreeGrafter"/>
</dbReference>
<dbReference type="eggNOG" id="COG0402">
    <property type="taxonomic scope" value="Bacteria"/>
</dbReference>
<dbReference type="AlphaFoldDB" id="E8LVC8"/>
<dbReference type="EC" id="3.5.4.1" evidence="4"/>
<dbReference type="SUPFAM" id="SSF51338">
    <property type="entry name" value="Composite domain of metallo-dependent hydrolases"/>
    <property type="match status" value="1"/>
</dbReference>
<dbReference type="PANTHER" id="PTHR32027">
    <property type="entry name" value="CYTOSINE DEAMINASE"/>
    <property type="match status" value="1"/>
</dbReference>
<feature type="domain" description="Amidohydrolase 3" evidence="3">
    <location>
        <begin position="42"/>
        <end position="403"/>
    </location>
</feature>
<dbReference type="InterPro" id="IPR011059">
    <property type="entry name" value="Metal-dep_hydrolase_composite"/>
</dbReference>
<dbReference type="GO" id="GO:0006209">
    <property type="term" value="P:cytosine catabolic process"/>
    <property type="evidence" value="ECO:0007669"/>
    <property type="project" value="TreeGrafter"/>
</dbReference>
<organism evidence="4 5">
    <name type="scientific">Vibrio brasiliensis LMG 20546</name>
    <dbReference type="NCBI Taxonomy" id="945543"/>
    <lineage>
        <taxon>Bacteria</taxon>
        <taxon>Pseudomonadati</taxon>
        <taxon>Pseudomonadota</taxon>
        <taxon>Gammaproteobacteria</taxon>
        <taxon>Vibrionales</taxon>
        <taxon>Vibrionaceae</taxon>
        <taxon>Vibrio</taxon>
        <taxon>Vibrio oreintalis group</taxon>
    </lineage>
</organism>
<gene>
    <name evidence="4" type="ORF">VIBR0546_14545</name>
</gene>
<keyword evidence="5" id="KW-1185">Reference proteome</keyword>
<dbReference type="SUPFAM" id="SSF51556">
    <property type="entry name" value="Metallo-dependent hydrolases"/>
    <property type="match status" value="1"/>
</dbReference>
<dbReference type="Gene3D" id="3.20.20.140">
    <property type="entry name" value="Metal-dependent hydrolases"/>
    <property type="match status" value="1"/>
</dbReference>
<dbReference type="InterPro" id="IPR013108">
    <property type="entry name" value="Amidohydro_3"/>
</dbReference>
<evidence type="ECO:0000259" key="3">
    <source>
        <dbReference type="Pfam" id="PF07969"/>
    </source>
</evidence>
<sequence>MTTLLIKNAKLQDQDGLKQILIEDGQFKQILDNDAEIAFDGETLDAEGGLAVAPFCEPHIHLDTTQTAGEPSWNISGTLFEGIERWAERKELLSIEDVKTRAKQTLKWQIANGVQHVRTHVDVSDPTLIALKAMVELREEMKQWVDIQIVAFPQEGILSYPNGKELLEQAVQLGADVIGAIPHFEFTREYGIESLHYAFELARKYDCLIDVHCDEIDDEQSRFVETLAALAHKYQMGEKVTASHTTAMGSYNGAYASRLFRLLRMSGINFVANPLVNIHLQGRFDDYPKRRGVTRVKEMLAANINVCFGHDDVFDPWYPLGTANMLQVLHMGLHVCQVMGYDQINNSLALISTNSARTLNISDKHGIEEGKPGSLLILPAENGFDAVRRQVPVRYSVRHGQVIAQTQPAQTDIYLGEQEKVTFKR</sequence>
<reference evidence="4 5" key="1">
    <citation type="journal article" date="2012" name="Int. J. Syst. Evol. Microbiol.">
        <title>Vibrio caribbeanicus sp. nov., isolated from the marine sponge Scleritoderma cyanea.</title>
        <authorList>
            <person name="Hoffmann M."/>
            <person name="Monday S.R."/>
            <person name="Allard M.W."/>
            <person name="Strain E.A."/>
            <person name="Whittaker P."/>
            <person name="Naum M."/>
            <person name="McCarthy P.J."/>
            <person name="Lopez J.V."/>
            <person name="Fischer M."/>
            <person name="Brown E.W."/>
        </authorList>
    </citation>
    <scope>NUCLEOTIDE SEQUENCE [LARGE SCALE GENOMIC DNA]</scope>
    <source>
        <strain evidence="4 5">LMG 20546</strain>
    </source>
</reference>
<evidence type="ECO:0000313" key="4">
    <source>
        <dbReference type="EMBL" id="EGA65513.1"/>
    </source>
</evidence>
<dbReference type="OrthoDB" id="9815027at2"/>
<dbReference type="CDD" id="cd01293">
    <property type="entry name" value="Bact_CD"/>
    <property type="match status" value="1"/>
</dbReference>
<dbReference type="FunFam" id="3.20.20.140:FF:000019">
    <property type="entry name" value="Cytosine deaminase"/>
    <property type="match status" value="1"/>
</dbReference>
<proteinExistence type="predicted"/>
<evidence type="ECO:0000256" key="2">
    <source>
        <dbReference type="ARBA" id="ARBA00022801"/>
    </source>
</evidence>
<dbReference type="PANTHER" id="PTHR32027:SF0">
    <property type="entry name" value="CYTOSINE DEAMINASE"/>
    <property type="match status" value="1"/>
</dbReference>
<protein>
    <submittedName>
        <fullName evidence="4">Cytosine deaminase</fullName>
        <ecNumber evidence="4">3.5.4.1</ecNumber>
    </submittedName>
</protein>
<dbReference type="RefSeq" id="WP_006879797.1">
    <property type="nucleotide sequence ID" value="NZ_AEVS01000071.1"/>
</dbReference>
<dbReference type="STRING" id="945543.VIBR0546_14545"/>
<dbReference type="Pfam" id="PF07969">
    <property type="entry name" value="Amidohydro_3"/>
    <property type="match status" value="1"/>
</dbReference>
<dbReference type="NCBIfam" id="NF006685">
    <property type="entry name" value="PRK09230.1"/>
    <property type="match status" value="1"/>
</dbReference>